<dbReference type="PRINTS" id="PR00463">
    <property type="entry name" value="EP450I"/>
</dbReference>
<keyword evidence="7 14" id="KW-0479">Metal-binding</keyword>
<feature type="transmembrane region" description="Helical" evidence="15">
    <location>
        <begin position="5"/>
        <end position="22"/>
    </location>
</feature>
<proteinExistence type="inferred from homology"/>
<dbReference type="PRINTS" id="PR00385">
    <property type="entry name" value="P450"/>
</dbReference>
<dbReference type="GO" id="GO:0005789">
    <property type="term" value="C:endoplasmic reticulum membrane"/>
    <property type="evidence" value="ECO:0007669"/>
    <property type="project" value="UniProtKB-SubCell"/>
</dbReference>
<protein>
    <recommendedName>
        <fullName evidence="18">Cytochrome P450 2L1</fullName>
    </recommendedName>
</protein>
<comment type="function">
    <text evidence="2">May be involved in the metabolism of insect hormones and in the breakdown of synthetic insecticides.</text>
</comment>
<dbReference type="Proteomes" id="UP000326759">
    <property type="component" value="Unassembled WGS sequence"/>
</dbReference>
<dbReference type="InterPro" id="IPR050182">
    <property type="entry name" value="Cytochrome_P450_fam2"/>
</dbReference>
<evidence type="ECO:0000256" key="15">
    <source>
        <dbReference type="SAM" id="Phobius"/>
    </source>
</evidence>
<evidence type="ECO:0000256" key="4">
    <source>
        <dbReference type="ARBA" id="ARBA00004406"/>
    </source>
</evidence>
<dbReference type="GO" id="GO:0016712">
    <property type="term" value="F:oxidoreductase activity, acting on paired donors, with incorporation or reduction of molecular oxygen, reduced flavin or flavoprotein as one donor, and incorporation of one atom of oxygen"/>
    <property type="evidence" value="ECO:0007669"/>
    <property type="project" value="TreeGrafter"/>
</dbReference>
<evidence type="ECO:0000256" key="14">
    <source>
        <dbReference type="PIRSR" id="PIRSR602401-1"/>
    </source>
</evidence>
<dbReference type="GO" id="GO:0020037">
    <property type="term" value="F:heme binding"/>
    <property type="evidence" value="ECO:0007669"/>
    <property type="project" value="InterPro"/>
</dbReference>
<dbReference type="InterPro" id="IPR036396">
    <property type="entry name" value="Cyt_P450_sf"/>
</dbReference>
<keyword evidence="11 14" id="KW-0408">Iron</keyword>
<evidence type="ECO:0000256" key="1">
    <source>
        <dbReference type="ARBA" id="ARBA00001971"/>
    </source>
</evidence>
<dbReference type="Gene3D" id="1.10.630.10">
    <property type="entry name" value="Cytochrome P450"/>
    <property type="match status" value="1"/>
</dbReference>
<evidence type="ECO:0000256" key="8">
    <source>
        <dbReference type="ARBA" id="ARBA00022824"/>
    </source>
</evidence>
<feature type="binding site" description="axial binding residue" evidence="14">
    <location>
        <position position="363"/>
    </location>
    <ligand>
        <name>heme</name>
        <dbReference type="ChEBI" id="CHEBI:30413"/>
    </ligand>
    <ligandPart>
        <name>Fe</name>
        <dbReference type="ChEBI" id="CHEBI:18248"/>
    </ligandPart>
</feature>
<evidence type="ECO:0000256" key="12">
    <source>
        <dbReference type="ARBA" id="ARBA00023033"/>
    </source>
</evidence>
<dbReference type="GO" id="GO:0006082">
    <property type="term" value="P:organic acid metabolic process"/>
    <property type="evidence" value="ECO:0007669"/>
    <property type="project" value="TreeGrafter"/>
</dbReference>
<evidence type="ECO:0000313" key="16">
    <source>
        <dbReference type="EMBL" id="KAB7501848.1"/>
    </source>
</evidence>
<keyword evidence="10" id="KW-0560">Oxidoreductase</keyword>
<keyword evidence="13 15" id="KW-0472">Membrane</keyword>
<evidence type="ECO:0000313" key="17">
    <source>
        <dbReference type="Proteomes" id="UP000326759"/>
    </source>
</evidence>
<gene>
    <name evidence="16" type="ORF">Anas_13179</name>
</gene>
<comment type="subcellular location">
    <subcellularLocation>
        <location evidence="4">Endoplasmic reticulum membrane</location>
        <topology evidence="4">Peripheral membrane protein</topology>
    </subcellularLocation>
    <subcellularLocation>
        <location evidence="3">Microsome membrane</location>
        <topology evidence="3">Peripheral membrane protein</topology>
    </subcellularLocation>
</comment>
<evidence type="ECO:0000256" key="3">
    <source>
        <dbReference type="ARBA" id="ARBA00004174"/>
    </source>
</evidence>
<keyword evidence="6 14" id="KW-0349">Heme</keyword>
<feature type="non-terminal residue" evidence="16">
    <location>
        <position position="1"/>
    </location>
</feature>
<name>A0A5N5T726_9CRUS</name>
<comment type="caution">
    <text evidence="16">The sequence shown here is derived from an EMBL/GenBank/DDBJ whole genome shotgun (WGS) entry which is preliminary data.</text>
</comment>
<evidence type="ECO:0000256" key="11">
    <source>
        <dbReference type="ARBA" id="ARBA00023004"/>
    </source>
</evidence>
<dbReference type="GO" id="GO:0005506">
    <property type="term" value="F:iron ion binding"/>
    <property type="evidence" value="ECO:0007669"/>
    <property type="project" value="InterPro"/>
</dbReference>
<evidence type="ECO:0000256" key="6">
    <source>
        <dbReference type="ARBA" id="ARBA00022617"/>
    </source>
</evidence>
<keyword evidence="12" id="KW-0503">Monooxygenase</keyword>
<comment type="similarity">
    <text evidence="5">Belongs to the cytochrome P450 family.</text>
</comment>
<keyword evidence="9" id="KW-0492">Microsome</keyword>
<reference evidence="16 17" key="1">
    <citation type="journal article" date="2019" name="PLoS Biol.">
        <title>Sex chromosomes control vertical transmission of feminizing Wolbachia symbionts in an isopod.</title>
        <authorList>
            <person name="Becking T."/>
            <person name="Chebbi M.A."/>
            <person name="Giraud I."/>
            <person name="Moumen B."/>
            <person name="Laverre T."/>
            <person name="Caubet Y."/>
            <person name="Peccoud J."/>
            <person name="Gilbert C."/>
            <person name="Cordaux R."/>
        </authorList>
    </citation>
    <scope>NUCLEOTIDE SEQUENCE [LARGE SCALE GENOMIC DNA]</scope>
    <source>
        <strain evidence="16">ANa2</strain>
        <tissue evidence="16">Whole body excluding digestive tract and cuticle</tissue>
    </source>
</reference>
<dbReference type="PANTHER" id="PTHR24300">
    <property type="entry name" value="CYTOCHROME P450 508A4-RELATED"/>
    <property type="match status" value="1"/>
</dbReference>
<keyword evidence="15" id="KW-1133">Transmembrane helix</keyword>
<dbReference type="PANTHER" id="PTHR24300:SF403">
    <property type="entry name" value="CYTOCHROME P450 306A1"/>
    <property type="match status" value="1"/>
</dbReference>
<keyword evidence="8" id="KW-0256">Endoplasmic reticulum</keyword>
<evidence type="ECO:0000256" key="2">
    <source>
        <dbReference type="ARBA" id="ARBA00003690"/>
    </source>
</evidence>
<comment type="cofactor">
    <cofactor evidence="1 14">
        <name>heme</name>
        <dbReference type="ChEBI" id="CHEBI:30413"/>
    </cofactor>
</comment>
<dbReference type="AlphaFoldDB" id="A0A5N5T726"/>
<evidence type="ECO:0008006" key="18">
    <source>
        <dbReference type="Google" id="ProtNLM"/>
    </source>
</evidence>
<organism evidence="16 17">
    <name type="scientific">Armadillidium nasatum</name>
    <dbReference type="NCBI Taxonomy" id="96803"/>
    <lineage>
        <taxon>Eukaryota</taxon>
        <taxon>Metazoa</taxon>
        <taxon>Ecdysozoa</taxon>
        <taxon>Arthropoda</taxon>
        <taxon>Crustacea</taxon>
        <taxon>Multicrustacea</taxon>
        <taxon>Malacostraca</taxon>
        <taxon>Eumalacostraca</taxon>
        <taxon>Peracarida</taxon>
        <taxon>Isopoda</taxon>
        <taxon>Oniscidea</taxon>
        <taxon>Crinocheta</taxon>
        <taxon>Armadillidiidae</taxon>
        <taxon>Armadillidium</taxon>
    </lineage>
</organism>
<dbReference type="OrthoDB" id="1055148at2759"/>
<evidence type="ECO:0000256" key="13">
    <source>
        <dbReference type="ARBA" id="ARBA00023136"/>
    </source>
</evidence>
<evidence type="ECO:0000256" key="10">
    <source>
        <dbReference type="ARBA" id="ARBA00023002"/>
    </source>
</evidence>
<evidence type="ECO:0000256" key="9">
    <source>
        <dbReference type="ARBA" id="ARBA00022848"/>
    </source>
</evidence>
<dbReference type="GO" id="GO:0008395">
    <property type="term" value="F:steroid hydroxylase activity"/>
    <property type="evidence" value="ECO:0007669"/>
    <property type="project" value="TreeGrafter"/>
</dbReference>
<dbReference type="InterPro" id="IPR001128">
    <property type="entry name" value="Cyt_P450"/>
</dbReference>
<keyword evidence="17" id="KW-1185">Reference proteome</keyword>
<dbReference type="Pfam" id="PF00067">
    <property type="entry name" value="p450"/>
    <property type="match status" value="1"/>
</dbReference>
<dbReference type="InterPro" id="IPR002401">
    <property type="entry name" value="Cyt_P450_E_grp-I"/>
</dbReference>
<dbReference type="GO" id="GO:0006805">
    <property type="term" value="P:xenobiotic metabolic process"/>
    <property type="evidence" value="ECO:0007669"/>
    <property type="project" value="TreeGrafter"/>
</dbReference>
<dbReference type="FunFam" id="1.10.630.10:FF:000238">
    <property type="entry name" value="Cytochrome P450 2A6"/>
    <property type="match status" value="1"/>
</dbReference>
<dbReference type="SUPFAM" id="SSF48264">
    <property type="entry name" value="Cytochrome P450"/>
    <property type="match status" value="1"/>
</dbReference>
<keyword evidence="15" id="KW-0812">Transmembrane</keyword>
<evidence type="ECO:0000256" key="5">
    <source>
        <dbReference type="ARBA" id="ARBA00010617"/>
    </source>
</evidence>
<evidence type="ECO:0000256" key="7">
    <source>
        <dbReference type="ARBA" id="ARBA00022723"/>
    </source>
</evidence>
<sequence>DLKMFFEVFLLGVIIYILWNIFKKPSNYPPEAFQSQTFIDRPDFKAFSFIESDKKIDLGMGKSKIVSAVLYEAKELVKVMKKQAGVPAPLPEALTPAVINVLWQMIASKRYDLDDQEVIGFERLIQKAQESSARLSIQDIFPWIKNILPETIFNYIIKKHNYSQLSDTLKSNFQSTIDEHLKILDKNNPRDFIDDYLIEMDKQKNNPDSTMSIEDLIGCIGDLFTAGLETTSMTINWMVFYLATFPHVQKKLHEEIDEVLPKGTVFTLELKSRLPYTEAFLSEVLRYSSLASLGGFHTTRSEVNFAGYTIPKDAYVIPFLGSVHYNPKYFDSPQEFQPERFINSDGKFETPKEGLLPFGRRQCIGESLARMELFIFMTTMLQELHFSTPPNKSLDLTTTDIPFLRQPKINQDIVITIR</sequence>
<dbReference type="EMBL" id="SEYY01009325">
    <property type="protein sequence ID" value="KAB7501848.1"/>
    <property type="molecule type" value="Genomic_DNA"/>
</dbReference>
<accession>A0A5N5T726</accession>